<reference evidence="2" key="1">
    <citation type="submission" date="2021-05" db="EMBL/GenBank/DDBJ databases">
        <title>A free-living protist that lacks canonical eukaryotic 1 DNA replication and segregation systems.</title>
        <authorList>
            <person name="Salas-Leiva D.E."/>
            <person name="Tromer E.C."/>
            <person name="Curtis B.A."/>
            <person name="Jerlstrom-Hultqvist J."/>
            <person name="Kolisko M."/>
            <person name="Yi Z."/>
            <person name="Salas-Leiva J.S."/>
            <person name="Gallot-Lavallee L."/>
            <person name="Kops G.J.P.L."/>
            <person name="Archibald J.M."/>
            <person name="Simpson A.G.B."/>
            <person name="Roger A.J."/>
        </authorList>
    </citation>
    <scope>NUCLEOTIDE SEQUENCE</scope>
    <source>
        <strain evidence="2">BICM</strain>
    </source>
</reference>
<gene>
    <name evidence="2" type="ORF">J8273_1561</name>
</gene>
<feature type="transmembrane region" description="Helical" evidence="1">
    <location>
        <begin position="208"/>
        <end position="228"/>
    </location>
</feature>
<feature type="transmembrane region" description="Helical" evidence="1">
    <location>
        <begin position="55"/>
        <end position="81"/>
    </location>
</feature>
<protein>
    <submittedName>
        <fullName evidence="2">Uncharacterized protein</fullName>
    </submittedName>
</protein>
<organism evidence="2 3">
    <name type="scientific">Carpediemonas membranifera</name>
    <dbReference type="NCBI Taxonomy" id="201153"/>
    <lineage>
        <taxon>Eukaryota</taxon>
        <taxon>Metamonada</taxon>
        <taxon>Carpediemonas-like organisms</taxon>
        <taxon>Carpediemonas</taxon>
    </lineage>
</organism>
<keyword evidence="1" id="KW-1133">Transmembrane helix</keyword>
<feature type="transmembrane region" description="Helical" evidence="1">
    <location>
        <begin position="178"/>
        <end position="196"/>
    </location>
</feature>
<feature type="transmembrane region" description="Helical" evidence="1">
    <location>
        <begin position="484"/>
        <end position="511"/>
    </location>
</feature>
<proteinExistence type="predicted"/>
<dbReference type="EMBL" id="JAHDYR010000005">
    <property type="protein sequence ID" value="KAG9396553.1"/>
    <property type="molecule type" value="Genomic_DNA"/>
</dbReference>
<accession>A0A8J6AXG5</accession>
<evidence type="ECO:0000313" key="2">
    <source>
        <dbReference type="EMBL" id="KAG9396553.1"/>
    </source>
</evidence>
<name>A0A8J6AXG5_9EUKA</name>
<dbReference type="Proteomes" id="UP000717585">
    <property type="component" value="Unassembled WGS sequence"/>
</dbReference>
<sequence length="653" mass="70099">MSDIEQLDVKPPRATLFSRAYSYDISIVMLLFSLSSLIGLIQNILWVLIDLSPSIIFSGAGISRFMYAFISGINCLLSSAYCMGGPLRYKHRVAIGVLATQSVLNVLAFIANMITLGIGLTDYLSKGNIPSTATAFAEIIMWTVYDGFFTVLPVVLIITRHARRLQPCVWGLPFNYRLYLAIPALAVLGALELAQLQMDPIYLNSSSSIEIIMAVIGVFVAVGLSIAANIIPGPRDGSRLSLVTREASLLILGAVATCVSFLLRLIDTAETHAVIDYTILIVQAVSGITVVGAMYAAAASALPSIMQPVVMSAVPAGVMVLQPTMNNAYFILLSRTSEDGVARPVQVMAGLVYIALVPVATAVAVLTLTPGQKRLAKDRDDEAFTHTQHQQSVNAFLASLAVEADVQTAQHQQVSVMVVVCVGLILSSMSFTASKKAGMDVCRDLWGSLGPTQTGPNYAIIEYYHSTDAMTQVAGRFLGTFSVLFLWGGSVASMAAIGIVLSFIPTIAIIIAKALDNVAAQTFALVVGQSSIDLFMTSMIIGCTSVIRDVNRETLLTGVHILAVEHIGYTCGGFIHDFVISIGDGRVDGSVLIGFGFFRVIAASALLAHPFFWVGRAGRKSYAHLARERASQWVKDLGRRMVAHRGFEVMDDL</sequence>
<keyword evidence="1" id="KW-0812">Transmembrane</keyword>
<evidence type="ECO:0000313" key="3">
    <source>
        <dbReference type="Proteomes" id="UP000717585"/>
    </source>
</evidence>
<feature type="transmembrane region" description="Helical" evidence="1">
    <location>
        <begin position="249"/>
        <end position="266"/>
    </location>
</feature>
<keyword evidence="1" id="KW-0472">Membrane</keyword>
<evidence type="ECO:0000256" key="1">
    <source>
        <dbReference type="SAM" id="Phobius"/>
    </source>
</evidence>
<dbReference type="AlphaFoldDB" id="A0A8J6AXG5"/>
<keyword evidence="3" id="KW-1185">Reference proteome</keyword>
<feature type="transmembrane region" description="Helical" evidence="1">
    <location>
        <begin position="21"/>
        <end position="49"/>
    </location>
</feature>
<feature type="transmembrane region" description="Helical" evidence="1">
    <location>
        <begin position="278"/>
        <end position="298"/>
    </location>
</feature>
<comment type="caution">
    <text evidence="2">The sequence shown here is derived from an EMBL/GenBank/DDBJ whole genome shotgun (WGS) entry which is preliminary data.</text>
</comment>
<feature type="transmembrane region" description="Helical" evidence="1">
    <location>
        <begin position="93"/>
        <end position="119"/>
    </location>
</feature>
<feature type="transmembrane region" description="Helical" evidence="1">
    <location>
        <begin position="523"/>
        <end position="547"/>
    </location>
</feature>
<feature type="transmembrane region" description="Helical" evidence="1">
    <location>
        <begin position="591"/>
        <end position="614"/>
    </location>
</feature>
<feature type="transmembrane region" description="Helical" evidence="1">
    <location>
        <begin position="345"/>
        <end position="369"/>
    </location>
</feature>
<feature type="transmembrane region" description="Helical" evidence="1">
    <location>
        <begin position="139"/>
        <end position="158"/>
    </location>
</feature>
<feature type="transmembrane region" description="Helical" evidence="1">
    <location>
        <begin position="305"/>
        <end position="325"/>
    </location>
</feature>